<dbReference type="InterPro" id="IPR050587">
    <property type="entry name" value="GNT1/Glycosyltrans_8"/>
</dbReference>
<evidence type="ECO:0000313" key="2">
    <source>
        <dbReference type="Proteomes" id="UP000184073"/>
    </source>
</evidence>
<sequence length="330" mass="37141">MALLSEPQPRMVWASLITNLSYLPGLLTLHHSLRRTQTAYPFVALYTPTFPESGLSALTARGIRTLAVPAIKPATTNRKYDADPRFAETWNKLVVFSLEDVFDRVVLLDGDMLVRKNIDELMEIPLDGDANEHEDGEDEHDGLGSGRRVFAASHACACNPMKKAHYPAHWTPQNCAFTTQHKTPTIAQSTGAPSTAGVGMLNSGLLVVKPSLATFGAIETLLNMPEKVNSYTFPDQELLSEAFTGRWVPLPYVYNALKTMRAGDVHGAIWRDGEVKNVHYIFAVKPWQEEPPSKEGRKQEGEGDMLNEWWWEMNWERQRWEKEKGIEDGY</sequence>
<accession>A0A1L9PGP7</accession>
<dbReference type="EMBL" id="KV878127">
    <property type="protein sequence ID" value="OJJ00688.1"/>
    <property type="molecule type" value="Genomic_DNA"/>
</dbReference>
<dbReference type="STRING" id="1036611.A0A1L9PGP7"/>
<keyword evidence="2" id="KW-1185">Reference proteome</keyword>
<dbReference type="Proteomes" id="UP000184073">
    <property type="component" value="Unassembled WGS sequence"/>
</dbReference>
<dbReference type="RefSeq" id="XP_040666450.1">
    <property type="nucleotide sequence ID" value="XM_040817167.1"/>
</dbReference>
<evidence type="ECO:0008006" key="3">
    <source>
        <dbReference type="Google" id="ProtNLM"/>
    </source>
</evidence>
<dbReference type="SUPFAM" id="SSF53448">
    <property type="entry name" value="Nucleotide-diphospho-sugar transferases"/>
    <property type="match status" value="1"/>
</dbReference>
<evidence type="ECO:0000313" key="1">
    <source>
        <dbReference type="EMBL" id="OJJ00688.1"/>
    </source>
</evidence>
<reference evidence="2" key="1">
    <citation type="journal article" date="2017" name="Genome Biol.">
        <title>Comparative genomics reveals high biological diversity and specific adaptations in the industrially and medically important fungal genus Aspergillus.</title>
        <authorList>
            <person name="de Vries R.P."/>
            <person name="Riley R."/>
            <person name="Wiebenga A."/>
            <person name="Aguilar-Osorio G."/>
            <person name="Amillis S."/>
            <person name="Uchima C.A."/>
            <person name="Anderluh G."/>
            <person name="Asadollahi M."/>
            <person name="Askin M."/>
            <person name="Barry K."/>
            <person name="Battaglia E."/>
            <person name="Bayram O."/>
            <person name="Benocci T."/>
            <person name="Braus-Stromeyer S.A."/>
            <person name="Caldana C."/>
            <person name="Canovas D."/>
            <person name="Cerqueira G.C."/>
            <person name="Chen F."/>
            <person name="Chen W."/>
            <person name="Choi C."/>
            <person name="Clum A."/>
            <person name="Dos Santos R.A."/>
            <person name="Damasio A.R."/>
            <person name="Diallinas G."/>
            <person name="Emri T."/>
            <person name="Fekete E."/>
            <person name="Flipphi M."/>
            <person name="Freyberg S."/>
            <person name="Gallo A."/>
            <person name="Gournas C."/>
            <person name="Habgood R."/>
            <person name="Hainaut M."/>
            <person name="Harispe M.L."/>
            <person name="Henrissat B."/>
            <person name="Hilden K.S."/>
            <person name="Hope R."/>
            <person name="Hossain A."/>
            <person name="Karabika E."/>
            <person name="Karaffa L."/>
            <person name="Karanyi Z."/>
            <person name="Krasevec N."/>
            <person name="Kuo A."/>
            <person name="Kusch H."/>
            <person name="LaButti K."/>
            <person name="Lagendijk E.L."/>
            <person name="Lapidus A."/>
            <person name="Levasseur A."/>
            <person name="Lindquist E."/>
            <person name="Lipzen A."/>
            <person name="Logrieco A.F."/>
            <person name="MacCabe A."/>
            <person name="Maekelae M.R."/>
            <person name="Malavazi I."/>
            <person name="Melin P."/>
            <person name="Meyer V."/>
            <person name="Mielnichuk N."/>
            <person name="Miskei M."/>
            <person name="Molnar A.P."/>
            <person name="Mule G."/>
            <person name="Ngan C.Y."/>
            <person name="Orejas M."/>
            <person name="Orosz E."/>
            <person name="Ouedraogo J.P."/>
            <person name="Overkamp K.M."/>
            <person name="Park H.-S."/>
            <person name="Perrone G."/>
            <person name="Piumi F."/>
            <person name="Punt P.J."/>
            <person name="Ram A.F."/>
            <person name="Ramon A."/>
            <person name="Rauscher S."/>
            <person name="Record E."/>
            <person name="Riano-Pachon D.M."/>
            <person name="Robert V."/>
            <person name="Roehrig J."/>
            <person name="Ruller R."/>
            <person name="Salamov A."/>
            <person name="Salih N.S."/>
            <person name="Samson R.A."/>
            <person name="Sandor E."/>
            <person name="Sanguinetti M."/>
            <person name="Schuetze T."/>
            <person name="Sepcic K."/>
            <person name="Shelest E."/>
            <person name="Sherlock G."/>
            <person name="Sophianopoulou V."/>
            <person name="Squina F.M."/>
            <person name="Sun H."/>
            <person name="Susca A."/>
            <person name="Todd R.B."/>
            <person name="Tsang A."/>
            <person name="Unkles S.E."/>
            <person name="van de Wiele N."/>
            <person name="van Rossen-Uffink D."/>
            <person name="Oliveira J.V."/>
            <person name="Vesth T.C."/>
            <person name="Visser J."/>
            <person name="Yu J.-H."/>
            <person name="Zhou M."/>
            <person name="Andersen M.R."/>
            <person name="Archer D.B."/>
            <person name="Baker S.E."/>
            <person name="Benoit I."/>
            <person name="Brakhage A.A."/>
            <person name="Braus G.H."/>
            <person name="Fischer R."/>
            <person name="Frisvad J.C."/>
            <person name="Goldman G.H."/>
            <person name="Houbraken J."/>
            <person name="Oakley B."/>
            <person name="Pocsi I."/>
            <person name="Scazzocchio C."/>
            <person name="Seiboth B."/>
            <person name="vanKuyk P.A."/>
            <person name="Wortman J."/>
            <person name="Dyer P.S."/>
            <person name="Grigoriev I.V."/>
        </authorList>
    </citation>
    <scope>NUCLEOTIDE SEQUENCE [LARGE SCALE GENOMIC DNA]</scope>
    <source>
        <strain evidence="2">CBS 583.65</strain>
    </source>
</reference>
<name>A0A1L9PGP7_ASPVE</name>
<protein>
    <recommendedName>
        <fullName evidence="3">Glycosyl transferase family 8 C-terminal domain-containing protein</fullName>
    </recommendedName>
</protein>
<dbReference type="CDD" id="cd02537">
    <property type="entry name" value="GT8_Glycogenin"/>
    <property type="match status" value="1"/>
</dbReference>
<dbReference type="GO" id="GO:0016757">
    <property type="term" value="F:glycosyltransferase activity"/>
    <property type="evidence" value="ECO:0007669"/>
    <property type="project" value="InterPro"/>
</dbReference>
<gene>
    <name evidence="1" type="ORF">ASPVEDRAFT_82247</name>
</gene>
<organism evidence="1 2">
    <name type="scientific">Aspergillus versicolor CBS 583.65</name>
    <dbReference type="NCBI Taxonomy" id="1036611"/>
    <lineage>
        <taxon>Eukaryota</taxon>
        <taxon>Fungi</taxon>
        <taxon>Dikarya</taxon>
        <taxon>Ascomycota</taxon>
        <taxon>Pezizomycotina</taxon>
        <taxon>Eurotiomycetes</taxon>
        <taxon>Eurotiomycetidae</taxon>
        <taxon>Eurotiales</taxon>
        <taxon>Aspergillaceae</taxon>
        <taxon>Aspergillus</taxon>
        <taxon>Aspergillus subgen. Nidulantes</taxon>
    </lineage>
</organism>
<dbReference type="AlphaFoldDB" id="A0A1L9PGP7"/>
<proteinExistence type="predicted"/>
<dbReference type="PANTHER" id="PTHR11183">
    <property type="entry name" value="GLYCOGENIN SUBFAMILY MEMBER"/>
    <property type="match status" value="1"/>
</dbReference>
<dbReference type="Pfam" id="PF01501">
    <property type="entry name" value="Glyco_transf_8"/>
    <property type="match status" value="1"/>
</dbReference>
<dbReference type="VEuPathDB" id="FungiDB:ASPVEDRAFT_82247"/>
<dbReference type="GeneID" id="63732678"/>
<dbReference type="Gene3D" id="3.90.550.10">
    <property type="entry name" value="Spore Coat Polysaccharide Biosynthesis Protein SpsA, Chain A"/>
    <property type="match status" value="1"/>
</dbReference>
<dbReference type="InterPro" id="IPR029044">
    <property type="entry name" value="Nucleotide-diphossugar_trans"/>
</dbReference>
<dbReference type="InterPro" id="IPR002495">
    <property type="entry name" value="Glyco_trans_8"/>
</dbReference>
<dbReference type="OrthoDB" id="2014201at2759"/>